<proteinExistence type="predicted"/>
<name>A0A2P2NHA6_RHIMU</name>
<dbReference type="EMBL" id="GGEC01061286">
    <property type="protein sequence ID" value="MBX41770.1"/>
    <property type="molecule type" value="Transcribed_RNA"/>
</dbReference>
<reference evidence="1" key="1">
    <citation type="submission" date="2018-02" db="EMBL/GenBank/DDBJ databases">
        <title>Rhizophora mucronata_Transcriptome.</title>
        <authorList>
            <person name="Meera S.P."/>
            <person name="Sreeshan A."/>
            <person name="Augustine A."/>
        </authorList>
    </citation>
    <scope>NUCLEOTIDE SEQUENCE</scope>
    <source>
        <tissue evidence="1">Leaf</tissue>
    </source>
</reference>
<protein>
    <submittedName>
        <fullName evidence="1">Uncharacterized protein</fullName>
    </submittedName>
</protein>
<evidence type="ECO:0000313" key="1">
    <source>
        <dbReference type="EMBL" id="MBX41770.1"/>
    </source>
</evidence>
<accession>A0A2P2NHA6</accession>
<sequence length="86" mass="10296">MIHHCYFNDATFPSDFHLCCCTMHVALRDTGLLHASICEFLYMYSSPFVFSVPFFMYLEISKPFFSRYSCFMLHWQESFPIQTRII</sequence>
<dbReference type="AlphaFoldDB" id="A0A2P2NHA6"/>
<organism evidence="1">
    <name type="scientific">Rhizophora mucronata</name>
    <name type="common">Asiatic mangrove</name>
    <dbReference type="NCBI Taxonomy" id="61149"/>
    <lineage>
        <taxon>Eukaryota</taxon>
        <taxon>Viridiplantae</taxon>
        <taxon>Streptophyta</taxon>
        <taxon>Embryophyta</taxon>
        <taxon>Tracheophyta</taxon>
        <taxon>Spermatophyta</taxon>
        <taxon>Magnoliopsida</taxon>
        <taxon>eudicotyledons</taxon>
        <taxon>Gunneridae</taxon>
        <taxon>Pentapetalae</taxon>
        <taxon>rosids</taxon>
        <taxon>fabids</taxon>
        <taxon>Malpighiales</taxon>
        <taxon>Rhizophoraceae</taxon>
        <taxon>Rhizophora</taxon>
    </lineage>
</organism>